<dbReference type="AlphaFoldDB" id="A5E4Z3"/>
<dbReference type="SUPFAM" id="SSF55174">
    <property type="entry name" value="Alpha-L RNA-binding motif"/>
    <property type="match status" value="1"/>
</dbReference>
<dbReference type="GeneID" id="5231239"/>
<evidence type="ECO:0000256" key="9">
    <source>
        <dbReference type="PROSITE-ProRule" id="PRU00182"/>
    </source>
</evidence>
<evidence type="ECO:0000256" key="3">
    <source>
        <dbReference type="ARBA" id="ARBA00022741"/>
    </source>
</evidence>
<evidence type="ECO:0000256" key="4">
    <source>
        <dbReference type="ARBA" id="ARBA00022840"/>
    </source>
</evidence>
<dbReference type="FunCoup" id="A5E4Z3">
    <property type="interactions" value="644"/>
</dbReference>
<dbReference type="NCBIfam" id="TIGR00234">
    <property type="entry name" value="tyrS"/>
    <property type="match status" value="1"/>
</dbReference>
<keyword evidence="4 10" id="KW-0067">ATP-binding</keyword>
<dbReference type="eggNOG" id="KOG2623">
    <property type="taxonomic scope" value="Eukaryota"/>
</dbReference>
<organism evidence="11 12">
    <name type="scientific">Lodderomyces elongisporus (strain ATCC 11503 / CBS 2605 / JCM 1781 / NBRC 1676 / NRRL YB-4239)</name>
    <name type="common">Yeast</name>
    <name type="synonym">Saccharomyces elongisporus</name>
    <dbReference type="NCBI Taxonomy" id="379508"/>
    <lineage>
        <taxon>Eukaryota</taxon>
        <taxon>Fungi</taxon>
        <taxon>Dikarya</taxon>
        <taxon>Ascomycota</taxon>
        <taxon>Saccharomycotina</taxon>
        <taxon>Pichiomycetes</taxon>
        <taxon>Debaryomycetaceae</taxon>
        <taxon>Candida/Lodderomyces clade</taxon>
        <taxon>Lodderomyces</taxon>
    </lineage>
</organism>
<dbReference type="Proteomes" id="UP000001996">
    <property type="component" value="Unassembled WGS sequence"/>
</dbReference>
<evidence type="ECO:0000256" key="10">
    <source>
        <dbReference type="RuleBase" id="RU361234"/>
    </source>
</evidence>
<dbReference type="InterPro" id="IPR002305">
    <property type="entry name" value="aa-tRNA-synth_Ic"/>
</dbReference>
<keyword evidence="2 10" id="KW-0436">Ligase</keyword>
<dbReference type="EC" id="6.1.1.1" evidence="1 10"/>
<dbReference type="GO" id="GO:0005829">
    <property type="term" value="C:cytosol"/>
    <property type="evidence" value="ECO:0007669"/>
    <property type="project" value="TreeGrafter"/>
</dbReference>
<evidence type="ECO:0000256" key="2">
    <source>
        <dbReference type="ARBA" id="ARBA00022598"/>
    </source>
</evidence>
<keyword evidence="5 10" id="KW-0648">Protein biosynthesis</keyword>
<keyword evidence="6 10" id="KW-0030">Aminoacyl-tRNA synthetase</keyword>
<keyword evidence="9" id="KW-0694">RNA-binding</keyword>
<proteinExistence type="inferred from homology"/>
<comment type="similarity">
    <text evidence="10">Belongs to the class-I aminoacyl-tRNA synthetase family.</text>
</comment>
<name>A5E4Z3_LODEL</name>
<evidence type="ECO:0000256" key="1">
    <source>
        <dbReference type="ARBA" id="ARBA00013160"/>
    </source>
</evidence>
<dbReference type="Gene3D" id="1.10.240.10">
    <property type="entry name" value="Tyrosyl-Transfer RNA Synthetase"/>
    <property type="match status" value="1"/>
</dbReference>
<evidence type="ECO:0000313" key="11">
    <source>
        <dbReference type="EMBL" id="EDK46501.1"/>
    </source>
</evidence>
<evidence type="ECO:0000256" key="8">
    <source>
        <dbReference type="ARBA" id="ARBA00048248"/>
    </source>
</evidence>
<dbReference type="GO" id="GO:0003723">
    <property type="term" value="F:RNA binding"/>
    <property type="evidence" value="ECO:0007669"/>
    <property type="project" value="UniProtKB-KW"/>
</dbReference>
<dbReference type="InterPro" id="IPR024088">
    <property type="entry name" value="Tyr-tRNA-ligase_bac-type"/>
</dbReference>
<gene>
    <name evidence="11" type="ORF">LELG_04682</name>
</gene>
<dbReference type="Gene3D" id="3.40.50.620">
    <property type="entry name" value="HUPs"/>
    <property type="match status" value="1"/>
</dbReference>
<dbReference type="InterPro" id="IPR002307">
    <property type="entry name" value="Tyr-tRNA-ligase"/>
</dbReference>
<dbReference type="PANTHER" id="PTHR11766:SF0">
    <property type="entry name" value="TYROSINE--TRNA LIGASE, MITOCHONDRIAL"/>
    <property type="match status" value="1"/>
</dbReference>
<comment type="catalytic activity">
    <reaction evidence="8 10">
        <text>tRNA(Tyr) + L-tyrosine + ATP = L-tyrosyl-tRNA(Tyr) + AMP + diphosphate + H(+)</text>
        <dbReference type="Rhea" id="RHEA:10220"/>
        <dbReference type="Rhea" id="RHEA-COMP:9706"/>
        <dbReference type="Rhea" id="RHEA-COMP:9707"/>
        <dbReference type="ChEBI" id="CHEBI:15378"/>
        <dbReference type="ChEBI" id="CHEBI:30616"/>
        <dbReference type="ChEBI" id="CHEBI:33019"/>
        <dbReference type="ChEBI" id="CHEBI:58315"/>
        <dbReference type="ChEBI" id="CHEBI:78442"/>
        <dbReference type="ChEBI" id="CHEBI:78536"/>
        <dbReference type="ChEBI" id="CHEBI:456215"/>
        <dbReference type="EC" id="6.1.1.1"/>
    </reaction>
</comment>
<dbReference type="InterPro" id="IPR014729">
    <property type="entry name" value="Rossmann-like_a/b/a_fold"/>
</dbReference>
<evidence type="ECO:0000313" key="12">
    <source>
        <dbReference type="Proteomes" id="UP000001996"/>
    </source>
</evidence>
<dbReference type="GO" id="GO:0005739">
    <property type="term" value="C:mitochondrion"/>
    <property type="evidence" value="ECO:0007669"/>
    <property type="project" value="TreeGrafter"/>
</dbReference>
<keyword evidence="12" id="KW-1185">Reference proteome</keyword>
<dbReference type="EMBL" id="CH981530">
    <property type="protein sequence ID" value="EDK46501.1"/>
    <property type="molecule type" value="Genomic_DNA"/>
</dbReference>
<dbReference type="GO" id="GO:0005524">
    <property type="term" value="F:ATP binding"/>
    <property type="evidence" value="ECO:0007669"/>
    <property type="project" value="UniProtKB-KW"/>
</dbReference>
<dbReference type="Gene3D" id="3.10.290.10">
    <property type="entry name" value="RNA-binding S4 domain"/>
    <property type="match status" value="1"/>
</dbReference>
<dbReference type="STRING" id="379508.A5E4Z3"/>
<reference evidence="11 12" key="1">
    <citation type="journal article" date="2009" name="Nature">
        <title>Evolution of pathogenicity and sexual reproduction in eight Candida genomes.</title>
        <authorList>
            <person name="Butler G."/>
            <person name="Rasmussen M.D."/>
            <person name="Lin M.F."/>
            <person name="Santos M.A."/>
            <person name="Sakthikumar S."/>
            <person name="Munro C.A."/>
            <person name="Rheinbay E."/>
            <person name="Grabherr M."/>
            <person name="Forche A."/>
            <person name="Reedy J.L."/>
            <person name="Agrafioti I."/>
            <person name="Arnaud M.B."/>
            <person name="Bates S."/>
            <person name="Brown A.J."/>
            <person name="Brunke S."/>
            <person name="Costanzo M.C."/>
            <person name="Fitzpatrick D.A."/>
            <person name="de Groot P.W."/>
            <person name="Harris D."/>
            <person name="Hoyer L.L."/>
            <person name="Hube B."/>
            <person name="Klis F.M."/>
            <person name="Kodira C."/>
            <person name="Lennard N."/>
            <person name="Logue M.E."/>
            <person name="Martin R."/>
            <person name="Neiman A.M."/>
            <person name="Nikolaou E."/>
            <person name="Quail M.A."/>
            <person name="Quinn J."/>
            <person name="Santos M.C."/>
            <person name="Schmitzberger F.F."/>
            <person name="Sherlock G."/>
            <person name="Shah P."/>
            <person name="Silverstein K.A."/>
            <person name="Skrzypek M.S."/>
            <person name="Soll D."/>
            <person name="Staggs R."/>
            <person name="Stansfield I."/>
            <person name="Stumpf M.P."/>
            <person name="Sudbery P.E."/>
            <person name="Srikantha T."/>
            <person name="Zeng Q."/>
            <person name="Berman J."/>
            <person name="Berriman M."/>
            <person name="Heitman J."/>
            <person name="Gow N.A."/>
            <person name="Lorenz M.C."/>
            <person name="Birren B.W."/>
            <person name="Kellis M."/>
            <person name="Cuomo C.A."/>
        </authorList>
    </citation>
    <scope>NUCLEOTIDE SEQUENCE [LARGE SCALE GENOMIC DNA]</scope>
    <source>
        <strain evidence="12">ATCC 11503 / BCRC 21390 / CBS 2605 / JCM 1781 / NBRC 1676 / NRRL YB-4239</strain>
    </source>
</reference>
<dbReference type="PANTHER" id="PTHR11766">
    <property type="entry name" value="TYROSYL-TRNA SYNTHETASE"/>
    <property type="match status" value="1"/>
</dbReference>
<protein>
    <recommendedName>
        <fullName evidence="1 10">Tyrosine--tRNA ligase</fullName>
        <ecNumber evidence="1 10">6.1.1.1</ecNumber>
    </recommendedName>
    <alternativeName>
        <fullName evidence="7 10">Tyrosyl-tRNA synthetase</fullName>
    </alternativeName>
</protein>
<dbReference type="PROSITE" id="PS50889">
    <property type="entry name" value="S4"/>
    <property type="match status" value="1"/>
</dbReference>
<evidence type="ECO:0000256" key="6">
    <source>
        <dbReference type="ARBA" id="ARBA00023146"/>
    </source>
</evidence>
<dbReference type="KEGG" id="lel:PVL30_005412"/>
<dbReference type="InterPro" id="IPR036986">
    <property type="entry name" value="S4_RNA-bd_sf"/>
</dbReference>
<evidence type="ECO:0000256" key="7">
    <source>
        <dbReference type="ARBA" id="ARBA00033323"/>
    </source>
</evidence>
<dbReference type="InParanoid" id="A5E4Z3"/>
<dbReference type="GO" id="GO:0006437">
    <property type="term" value="P:tyrosyl-tRNA aminoacylation"/>
    <property type="evidence" value="ECO:0007669"/>
    <property type="project" value="InterPro"/>
</dbReference>
<dbReference type="HOGENOM" id="CLU_024003_0_0_1"/>
<sequence length="417" mass="46501">MLRLIKYPLLRRWNSTTSNGVQTLMRKGLIEAVTSDDVLKEKNLHVYVGCDPTASSLHVGNLFVFLAATYFNQITVLVGGGTGLVGDPSGKTSARVLIDKDILRANEVKITEQLQKLYSNFEKFQDIHGGNKPLIQIVNNYSWLKDVTLLDFLRNVGPKVRVNEMLARDSVKNRDGVHFGEFAYQLLQSYDFLHLSTNGVNAQLGGADQWGNITAGLDMIKKFGSKNNCYGVTVPLLTTPSGEKFGKSAGNAVFLDKDMTAPFQLYQFFINTPDNIVQRFFTLLNVAKEKIPESETESQKLLAKYMTWIIHGEDVADACDAAYKLLNGFPANVSINDFDKAGILIRCNKEEMLSAIIARNSDMLRREVNRTIAAKGVTVNGERISKDELILPQHEFVVDGKVIVRVGKSKFHVLTFE</sequence>
<keyword evidence="3 10" id="KW-0547">Nucleotide-binding</keyword>
<dbReference type="PRINTS" id="PR01040">
    <property type="entry name" value="TRNASYNTHTYR"/>
</dbReference>
<evidence type="ECO:0000256" key="5">
    <source>
        <dbReference type="ARBA" id="ARBA00022917"/>
    </source>
</evidence>
<dbReference type="VEuPathDB" id="FungiDB:LELG_04682"/>
<dbReference type="OrthoDB" id="337870at2759"/>
<dbReference type="GO" id="GO:0004831">
    <property type="term" value="F:tyrosine-tRNA ligase activity"/>
    <property type="evidence" value="ECO:0007669"/>
    <property type="project" value="UniProtKB-EC"/>
</dbReference>
<accession>A5E4Z3</accession>
<dbReference type="Pfam" id="PF00579">
    <property type="entry name" value="tRNA-synt_1b"/>
    <property type="match status" value="1"/>
</dbReference>
<dbReference type="SUPFAM" id="SSF52374">
    <property type="entry name" value="Nucleotidylyl transferase"/>
    <property type="match status" value="1"/>
</dbReference>